<organism evidence="2 3">
    <name type="scientific">Madurella mycetomatis</name>
    <dbReference type="NCBI Taxonomy" id="100816"/>
    <lineage>
        <taxon>Eukaryota</taxon>
        <taxon>Fungi</taxon>
        <taxon>Dikarya</taxon>
        <taxon>Ascomycota</taxon>
        <taxon>Pezizomycotina</taxon>
        <taxon>Sordariomycetes</taxon>
        <taxon>Sordariomycetidae</taxon>
        <taxon>Sordariales</taxon>
        <taxon>Sordariales incertae sedis</taxon>
        <taxon>Madurella</taxon>
    </lineage>
</organism>
<evidence type="ECO:0000259" key="1">
    <source>
        <dbReference type="Pfam" id="PF00291"/>
    </source>
</evidence>
<name>A0A175W9Y0_9PEZI</name>
<dbReference type="InterPro" id="IPR001926">
    <property type="entry name" value="TrpB-like_PALP"/>
</dbReference>
<comment type="caution">
    <text evidence="2">The sequence shown here is derived from an EMBL/GenBank/DDBJ whole genome shotgun (WGS) entry which is preliminary data.</text>
</comment>
<dbReference type="PANTHER" id="PTHR42937">
    <property type="match status" value="1"/>
</dbReference>
<dbReference type="Proteomes" id="UP000078237">
    <property type="component" value="Unassembled WGS sequence"/>
</dbReference>
<proteinExistence type="predicted"/>
<accession>A0A175W9Y0</accession>
<dbReference type="GO" id="GO:0016829">
    <property type="term" value="F:lyase activity"/>
    <property type="evidence" value="ECO:0007669"/>
    <property type="project" value="UniProtKB-KW"/>
</dbReference>
<dbReference type="EMBL" id="LCTW02000060">
    <property type="protein sequence ID" value="KXX80423.1"/>
    <property type="molecule type" value="Genomic_DNA"/>
</dbReference>
<dbReference type="PANTHER" id="PTHR42937:SF1">
    <property type="entry name" value="DIAMINOPROPIONATE AMMONIA-LYASE"/>
    <property type="match status" value="1"/>
</dbReference>
<dbReference type="STRING" id="100816.A0A175W9Y0"/>
<dbReference type="AlphaFoldDB" id="A0A175W9Y0"/>
<keyword evidence="3" id="KW-1185">Reference proteome</keyword>
<protein>
    <submittedName>
        <fullName evidence="2">Diaminopropionate ammonia-lyase</fullName>
    </submittedName>
</protein>
<reference evidence="2 3" key="1">
    <citation type="journal article" date="2016" name="Genome Announc.">
        <title>Genome Sequence of Madurella mycetomatis mm55, Isolated from a Human Mycetoma Case in Sudan.</title>
        <authorList>
            <person name="Smit S."/>
            <person name="Derks M.F."/>
            <person name="Bervoets S."/>
            <person name="Fahal A."/>
            <person name="van Leeuwen W."/>
            <person name="van Belkum A."/>
            <person name="van de Sande W.W."/>
        </authorList>
    </citation>
    <scope>NUCLEOTIDE SEQUENCE [LARGE SCALE GENOMIC DNA]</scope>
    <source>
        <strain evidence="3">mm55</strain>
    </source>
</reference>
<dbReference type="Gene3D" id="3.40.50.1100">
    <property type="match status" value="2"/>
</dbReference>
<evidence type="ECO:0000313" key="3">
    <source>
        <dbReference type="Proteomes" id="UP000078237"/>
    </source>
</evidence>
<gene>
    <name evidence="2" type="ORF">MMYC01_204601</name>
</gene>
<dbReference type="Pfam" id="PF00291">
    <property type="entry name" value="PALP"/>
    <property type="match status" value="1"/>
</dbReference>
<dbReference type="VEuPathDB" id="FungiDB:MMYC01_204601"/>
<dbReference type="SUPFAM" id="SSF53686">
    <property type="entry name" value="Tryptophan synthase beta subunit-like PLP-dependent enzymes"/>
    <property type="match status" value="1"/>
</dbReference>
<evidence type="ECO:0000313" key="2">
    <source>
        <dbReference type="EMBL" id="KXX80423.1"/>
    </source>
</evidence>
<dbReference type="OrthoDB" id="10059875at2759"/>
<feature type="domain" description="Tryptophan synthase beta chain-like PALP" evidence="1">
    <location>
        <begin position="3"/>
        <end position="194"/>
    </location>
</feature>
<sequence length="205" mass="21564">MAGYLGLKVVVYVPEHVHPATRDLIRGEGAEVRVVEGADYDAALKAAKRGDKDGVEGLLVMDIGWEGYEDVLQWVVEGYQTMLDEADEQALLATGGMSITHAIVPVGCGSIDQAVTKHFKNAAREQAASLATVLAVEPDTAACLKTSLEQGKMTTVTTQDSIMCGMDCGTLSTTAWPAIKSGVDGTIVVSDVESHGGGGTRRARN</sequence>
<dbReference type="InterPro" id="IPR036052">
    <property type="entry name" value="TrpB-like_PALP_sf"/>
</dbReference>